<dbReference type="KEGG" id="mana:MAMMFC1_01852"/>
<dbReference type="PANTHER" id="PTHR36441">
    <property type="entry name" value="HYPOTHETICAL CYTOSOLIC PROTEIN"/>
    <property type="match status" value="1"/>
</dbReference>
<dbReference type="Gene3D" id="3.30.70.1120">
    <property type="entry name" value="TT1725-like"/>
    <property type="match status" value="1"/>
</dbReference>
<protein>
    <recommendedName>
        <fullName evidence="3">YlxP-like protein</fullName>
    </recommendedName>
</protein>
<name>A0A348AJD3_9FIRM</name>
<evidence type="ECO:0000313" key="1">
    <source>
        <dbReference type="EMBL" id="BBB91181.1"/>
    </source>
</evidence>
<dbReference type="EMBL" id="AP018449">
    <property type="protein sequence ID" value="BBB91181.1"/>
    <property type="molecule type" value="Genomic_DNA"/>
</dbReference>
<dbReference type="Proteomes" id="UP000276437">
    <property type="component" value="Chromosome"/>
</dbReference>
<dbReference type="RefSeq" id="WP_126308238.1">
    <property type="nucleotide sequence ID" value="NZ_AP018449.1"/>
</dbReference>
<proteinExistence type="predicted"/>
<dbReference type="PANTHER" id="PTHR36441:SF1">
    <property type="entry name" value="DUF503 DOMAIN-CONTAINING PROTEIN"/>
    <property type="match status" value="1"/>
</dbReference>
<sequence>MVVLIVEIELFLPGALSLKDKRQTVKSVVERIRSHCHASVAEVGFQDLWQRSQIGIAIVAGERTVLENQINIICRILDDTAAIETVAFHTDYV</sequence>
<evidence type="ECO:0000313" key="2">
    <source>
        <dbReference type="Proteomes" id="UP000276437"/>
    </source>
</evidence>
<gene>
    <name evidence="1" type="ORF">MAMMFC1_01852</name>
</gene>
<dbReference type="InterPro" id="IPR007546">
    <property type="entry name" value="DUF503"/>
</dbReference>
<evidence type="ECO:0008006" key="3">
    <source>
        <dbReference type="Google" id="ProtNLM"/>
    </source>
</evidence>
<reference evidence="1 2" key="1">
    <citation type="journal article" date="2018" name="Int. J. Syst. Evol. Microbiol.">
        <title>Methylomusa anaerophila gen. nov., sp. nov., an anaerobic methanol-utilizing bacterium isolated from a microbial fuel cell.</title>
        <authorList>
            <person name="Amano N."/>
            <person name="Yamamuro A."/>
            <person name="Miyahara M."/>
            <person name="Kouzuma A."/>
            <person name="Abe T."/>
            <person name="Watanabe K."/>
        </authorList>
    </citation>
    <scope>NUCLEOTIDE SEQUENCE [LARGE SCALE GENOMIC DNA]</scope>
    <source>
        <strain evidence="1 2">MMFC1</strain>
    </source>
</reference>
<dbReference type="SUPFAM" id="SSF103007">
    <property type="entry name" value="Hypothetical protein TT1725"/>
    <property type="match status" value="1"/>
</dbReference>
<dbReference type="Pfam" id="PF04456">
    <property type="entry name" value="DUF503"/>
    <property type="match status" value="1"/>
</dbReference>
<dbReference type="AlphaFoldDB" id="A0A348AJD3"/>
<organism evidence="1 2">
    <name type="scientific">Methylomusa anaerophila</name>
    <dbReference type="NCBI Taxonomy" id="1930071"/>
    <lineage>
        <taxon>Bacteria</taxon>
        <taxon>Bacillati</taxon>
        <taxon>Bacillota</taxon>
        <taxon>Negativicutes</taxon>
        <taxon>Selenomonadales</taxon>
        <taxon>Sporomusaceae</taxon>
        <taxon>Methylomusa</taxon>
    </lineage>
</organism>
<accession>A0A348AJD3</accession>
<dbReference type="InterPro" id="IPR036746">
    <property type="entry name" value="TT1725-like_sf"/>
</dbReference>
<keyword evidence="2" id="KW-1185">Reference proteome</keyword>
<dbReference type="OrthoDB" id="9809023at2"/>